<name>A0ABR4CVE0_9HELO</name>
<accession>A0ABR4CVE0</accession>
<comment type="caution">
    <text evidence="1">The sequence shown here is derived from an EMBL/GenBank/DDBJ whole genome shotgun (WGS) entry which is preliminary data.</text>
</comment>
<protein>
    <submittedName>
        <fullName evidence="1">Uncharacterized protein</fullName>
    </submittedName>
</protein>
<evidence type="ECO:0000313" key="2">
    <source>
        <dbReference type="Proteomes" id="UP001595075"/>
    </source>
</evidence>
<reference evidence="1 2" key="1">
    <citation type="journal article" date="2024" name="Commun. Biol.">
        <title>Comparative genomic analysis of thermophilic fungi reveals convergent evolutionary adaptations and gene losses.</title>
        <authorList>
            <person name="Steindorff A.S."/>
            <person name="Aguilar-Pontes M.V."/>
            <person name="Robinson A.J."/>
            <person name="Andreopoulos B."/>
            <person name="LaButti K."/>
            <person name="Kuo A."/>
            <person name="Mondo S."/>
            <person name="Riley R."/>
            <person name="Otillar R."/>
            <person name="Haridas S."/>
            <person name="Lipzen A."/>
            <person name="Grimwood J."/>
            <person name="Schmutz J."/>
            <person name="Clum A."/>
            <person name="Reid I.D."/>
            <person name="Moisan M.C."/>
            <person name="Butler G."/>
            <person name="Nguyen T.T.M."/>
            <person name="Dewar K."/>
            <person name="Conant G."/>
            <person name="Drula E."/>
            <person name="Henrissat B."/>
            <person name="Hansel C."/>
            <person name="Singer S."/>
            <person name="Hutchinson M.I."/>
            <person name="de Vries R.P."/>
            <person name="Natvig D.O."/>
            <person name="Powell A.J."/>
            <person name="Tsang A."/>
            <person name="Grigoriev I.V."/>
        </authorList>
    </citation>
    <scope>NUCLEOTIDE SEQUENCE [LARGE SCALE GENOMIC DNA]</scope>
    <source>
        <strain evidence="1 2">CBS 494.80</strain>
    </source>
</reference>
<evidence type="ECO:0000313" key="1">
    <source>
        <dbReference type="EMBL" id="KAL2073825.1"/>
    </source>
</evidence>
<sequence length="37" mass="4194">MLVSSTLRSVPFGHRKFSFSLSLSPHLPSKTYSLKKE</sequence>
<organism evidence="1 2">
    <name type="scientific">Oculimacula yallundae</name>
    <dbReference type="NCBI Taxonomy" id="86028"/>
    <lineage>
        <taxon>Eukaryota</taxon>
        <taxon>Fungi</taxon>
        <taxon>Dikarya</taxon>
        <taxon>Ascomycota</taxon>
        <taxon>Pezizomycotina</taxon>
        <taxon>Leotiomycetes</taxon>
        <taxon>Helotiales</taxon>
        <taxon>Ploettnerulaceae</taxon>
        <taxon>Oculimacula</taxon>
    </lineage>
</organism>
<dbReference type="EMBL" id="JAZHXI010000003">
    <property type="protein sequence ID" value="KAL2073825.1"/>
    <property type="molecule type" value="Genomic_DNA"/>
</dbReference>
<dbReference type="Proteomes" id="UP001595075">
    <property type="component" value="Unassembled WGS sequence"/>
</dbReference>
<proteinExistence type="predicted"/>
<keyword evidence="2" id="KW-1185">Reference proteome</keyword>
<gene>
    <name evidence="1" type="ORF">VTL71DRAFT_11151</name>
</gene>